<reference evidence="1" key="2">
    <citation type="submission" date="2020-06" db="EMBL/GenBank/DDBJ databases">
        <authorList>
            <person name="Sheffer M."/>
        </authorList>
    </citation>
    <scope>NUCLEOTIDE SEQUENCE</scope>
</reference>
<name>A0A8T0F278_ARGBR</name>
<evidence type="ECO:0000313" key="1">
    <source>
        <dbReference type="EMBL" id="KAF8782632.1"/>
    </source>
</evidence>
<dbReference type="Proteomes" id="UP000807504">
    <property type="component" value="Unassembled WGS sequence"/>
</dbReference>
<dbReference type="EMBL" id="JABXBU010001863">
    <property type="protein sequence ID" value="KAF8782632.1"/>
    <property type="molecule type" value="Genomic_DNA"/>
</dbReference>
<organism evidence="1 2">
    <name type="scientific">Argiope bruennichi</name>
    <name type="common">Wasp spider</name>
    <name type="synonym">Aranea bruennichi</name>
    <dbReference type="NCBI Taxonomy" id="94029"/>
    <lineage>
        <taxon>Eukaryota</taxon>
        <taxon>Metazoa</taxon>
        <taxon>Ecdysozoa</taxon>
        <taxon>Arthropoda</taxon>
        <taxon>Chelicerata</taxon>
        <taxon>Arachnida</taxon>
        <taxon>Araneae</taxon>
        <taxon>Araneomorphae</taxon>
        <taxon>Entelegynae</taxon>
        <taxon>Araneoidea</taxon>
        <taxon>Araneidae</taxon>
        <taxon>Argiope</taxon>
    </lineage>
</organism>
<proteinExistence type="predicted"/>
<keyword evidence="2" id="KW-1185">Reference proteome</keyword>
<accession>A0A8T0F278</accession>
<gene>
    <name evidence="1" type="ORF">HNY73_012896</name>
</gene>
<comment type="caution">
    <text evidence="1">The sequence shown here is derived from an EMBL/GenBank/DDBJ whole genome shotgun (WGS) entry which is preliminary data.</text>
</comment>
<protein>
    <submittedName>
        <fullName evidence="1">Uncharacterized protein</fullName>
    </submittedName>
</protein>
<dbReference type="AlphaFoldDB" id="A0A8T0F278"/>
<sequence length="281" mass="31165">MCKQGLLCRRQVSRVGNVWTVGCRCRVWEMCGQWVVAVVCGKCVDSGLSLSCVGNVWTLCGVAVVCGKCVDFVWCRCRVWEMCGLCVVSLSCVGNVWTLCGVAVGVWEMVWTCCGVSLSCVGNVWTLCGVAVVCGKCVDFVRCRCRVWEMCGLCAVSLSCVGNVWTLCGVAVVCGKCVDFVRCRCRVWEMCGLCRCEAFLAYMGKILVPVSRLQGIGVFQNCVVHYYNIQSPMQAIVKSLELNFSSFRKNLINSSIVEYPVYANQSRFEAYQVFPEKPSNW</sequence>
<evidence type="ECO:0000313" key="2">
    <source>
        <dbReference type="Proteomes" id="UP000807504"/>
    </source>
</evidence>
<reference evidence="1" key="1">
    <citation type="journal article" date="2020" name="bioRxiv">
        <title>Chromosome-level reference genome of the European wasp spider Argiope bruennichi: a resource for studies on range expansion and evolutionary adaptation.</title>
        <authorList>
            <person name="Sheffer M.M."/>
            <person name="Hoppe A."/>
            <person name="Krehenwinkel H."/>
            <person name="Uhl G."/>
            <person name="Kuss A.W."/>
            <person name="Jensen L."/>
            <person name="Jensen C."/>
            <person name="Gillespie R.G."/>
            <person name="Hoff K.J."/>
            <person name="Prost S."/>
        </authorList>
    </citation>
    <scope>NUCLEOTIDE SEQUENCE</scope>
</reference>